<organism evidence="2 3">
    <name type="scientific">Ascobolus immersus RN42</name>
    <dbReference type="NCBI Taxonomy" id="1160509"/>
    <lineage>
        <taxon>Eukaryota</taxon>
        <taxon>Fungi</taxon>
        <taxon>Dikarya</taxon>
        <taxon>Ascomycota</taxon>
        <taxon>Pezizomycotina</taxon>
        <taxon>Pezizomycetes</taxon>
        <taxon>Pezizales</taxon>
        <taxon>Ascobolaceae</taxon>
        <taxon>Ascobolus</taxon>
    </lineage>
</organism>
<feature type="non-terminal residue" evidence="2">
    <location>
        <position position="1"/>
    </location>
</feature>
<feature type="domain" description="Integrase zinc-binding" evidence="1">
    <location>
        <begin position="1"/>
        <end position="39"/>
    </location>
</feature>
<evidence type="ECO:0000259" key="1">
    <source>
        <dbReference type="Pfam" id="PF17921"/>
    </source>
</evidence>
<keyword evidence="3" id="KW-1185">Reference proteome</keyword>
<accession>A0A3N4I866</accession>
<evidence type="ECO:0000313" key="2">
    <source>
        <dbReference type="EMBL" id="RPA80371.1"/>
    </source>
</evidence>
<dbReference type="Pfam" id="PF17921">
    <property type="entry name" value="Integrase_H2C2"/>
    <property type="match status" value="1"/>
</dbReference>
<dbReference type="Proteomes" id="UP000275078">
    <property type="component" value="Unassembled WGS sequence"/>
</dbReference>
<name>A0A3N4I866_ASCIM</name>
<dbReference type="EMBL" id="ML119689">
    <property type="protein sequence ID" value="RPA80371.1"/>
    <property type="molecule type" value="Genomic_DNA"/>
</dbReference>
<dbReference type="STRING" id="1160509.A0A3N4I866"/>
<dbReference type="OrthoDB" id="4364638at2759"/>
<reference evidence="2 3" key="1">
    <citation type="journal article" date="2018" name="Nat. Ecol. Evol.">
        <title>Pezizomycetes genomes reveal the molecular basis of ectomycorrhizal truffle lifestyle.</title>
        <authorList>
            <person name="Murat C."/>
            <person name="Payen T."/>
            <person name="Noel B."/>
            <person name="Kuo A."/>
            <person name="Morin E."/>
            <person name="Chen J."/>
            <person name="Kohler A."/>
            <person name="Krizsan K."/>
            <person name="Balestrini R."/>
            <person name="Da Silva C."/>
            <person name="Montanini B."/>
            <person name="Hainaut M."/>
            <person name="Levati E."/>
            <person name="Barry K.W."/>
            <person name="Belfiori B."/>
            <person name="Cichocki N."/>
            <person name="Clum A."/>
            <person name="Dockter R.B."/>
            <person name="Fauchery L."/>
            <person name="Guy J."/>
            <person name="Iotti M."/>
            <person name="Le Tacon F."/>
            <person name="Lindquist E.A."/>
            <person name="Lipzen A."/>
            <person name="Malagnac F."/>
            <person name="Mello A."/>
            <person name="Molinier V."/>
            <person name="Miyauchi S."/>
            <person name="Poulain J."/>
            <person name="Riccioni C."/>
            <person name="Rubini A."/>
            <person name="Sitrit Y."/>
            <person name="Splivallo R."/>
            <person name="Traeger S."/>
            <person name="Wang M."/>
            <person name="Zifcakova L."/>
            <person name="Wipf D."/>
            <person name="Zambonelli A."/>
            <person name="Paolocci F."/>
            <person name="Nowrousian M."/>
            <person name="Ottonello S."/>
            <person name="Baldrian P."/>
            <person name="Spatafora J.W."/>
            <person name="Henrissat B."/>
            <person name="Nagy L.G."/>
            <person name="Aury J.M."/>
            <person name="Wincker P."/>
            <person name="Grigoriev I.V."/>
            <person name="Bonfante P."/>
            <person name="Martin F.M."/>
        </authorList>
    </citation>
    <scope>NUCLEOTIDE SEQUENCE [LARGE SCALE GENOMIC DNA]</scope>
    <source>
        <strain evidence="2 3">RN42</strain>
    </source>
</reference>
<dbReference type="Gene3D" id="1.10.340.70">
    <property type="match status" value="1"/>
</dbReference>
<feature type="non-terminal residue" evidence="2">
    <location>
        <position position="110"/>
    </location>
</feature>
<proteinExistence type="predicted"/>
<evidence type="ECO:0000313" key="3">
    <source>
        <dbReference type="Proteomes" id="UP000275078"/>
    </source>
</evidence>
<gene>
    <name evidence="2" type="ORF">BJ508DRAFT_190675</name>
</gene>
<sequence>HAGIARTYQHLPSLYFFRKMLPKVEEYVRTCDPCLRNKPVTHKQFGELQWIRAPMLPWSLVTLDFMVKFPSAYYRGHDFQPDAVLSATCKTTRLTRFIPGCEAWTAERWA</sequence>
<protein>
    <recommendedName>
        <fullName evidence="1">Integrase zinc-binding domain-containing protein</fullName>
    </recommendedName>
</protein>
<dbReference type="InterPro" id="IPR041588">
    <property type="entry name" value="Integrase_H2C2"/>
</dbReference>
<dbReference type="AlphaFoldDB" id="A0A3N4I866"/>